<name>A0A219B0T4_9SPHN</name>
<keyword evidence="5 6" id="KW-0664">Pyridoxine biosynthesis</keyword>
<accession>A0A219B0T4</accession>
<evidence type="ECO:0000313" key="11">
    <source>
        <dbReference type="Proteomes" id="UP000198462"/>
    </source>
</evidence>
<dbReference type="InterPro" id="IPR000659">
    <property type="entry name" value="Pyridox_Oxase"/>
</dbReference>
<dbReference type="GO" id="GO:0004733">
    <property type="term" value="F:pyridoxamine phosphate oxidase activity"/>
    <property type="evidence" value="ECO:0007669"/>
    <property type="project" value="UniProtKB-UniRule"/>
</dbReference>
<dbReference type="EMBL" id="NFZT01000007">
    <property type="protein sequence ID" value="OWV31824.1"/>
    <property type="molecule type" value="Genomic_DNA"/>
</dbReference>
<evidence type="ECO:0000259" key="9">
    <source>
        <dbReference type="Pfam" id="PF10590"/>
    </source>
</evidence>
<feature type="binding site" evidence="6">
    <location>
        <position position="107"/>
    </location>
    <ligand>
        <name>substrate</name>
    </ligand>
</feature>
<keyword evidence="11" id="KW-1185">Reference proteome</keyword>
<comment type="subunit">
    <text evidence="6">Homodimer.</text>
</comment>
<feature type="binding site" evidence="6 7">
    <location>
        <position position="179"/>
    </location>
    <ligand>
        <name>FMN</name>
        <dbReference type="ChEBI" id="CHEBI:58210"/>
    </ligand>
</feature>
<dbReference type="NCBIfam" id="NF004231">
    <property type="entry name" value="PRK05679.1"/>
    <property type="match status" value="1"/>
</dbReference>
<dbReference type="NCBIfam" id="TIGR00558">
    <property type="entry name" value="pdxH"/>
    <property type="match status" value="1"/>
</dbReference>
<dbReference type="HAMAP" id="MF_01629">
    <property type="entry name" value="PdxH"/>
    <property type="match status" value="1"/>
</dbReference>
<dbReference type="Pfam" id="PF01243">
    <property type="entry name" value="PNPOx_N"/>
    <property type="match status" value="1"/>
</dbReference>
<feature type="binding site" evidence="6 7">
    <location>
        <begin position="45"/>
        <end position="50"/>
    </location>
    <ligand>
        <name>FMN</name>
        <dbReference type="ChEBI" id="CHEBI:58210"/>
    </ligand>
</feature>
<dbReference type="PIRSF" id="PIRSF000190">
    <property type="entry name" value="Pyd_amn-ph_oxd"/>
    <property type="match status" value="1"/>
</dbReference>
<feature type="binding site" evidence="6 7">
    <location>
        <position position="67"/>
    </location>
    <ligand>
        <name>FMN</name>
        <dbReference type="ChEBI" id="CHEBI:58210"/>
    </ligand>
</feature>
<feature type="binding site" evidence="6 7">
    <location>
        <position position="169"/>
    </location>
    <ligand>
        <name>FMN</name>
        <dbReference type="ChEBI" id="CHEBI:58210"/>
    </ligand>
</feature>
<comment type="similarity">
    <text evidence="1 6">Belongs to the pyridoxamine 5'-phosphate oxidase family.</text>
</comment>
<feature type="domain" description="Pyridoxine 5'-phosphate oxidase dimerisation C-terminal" evidence="9">
    <location>
        <begin position="156"/>
        <end position="196"/>
    </location>
</feature>
<keyword evidence="4 6" id="KW-0560">Oxidoreductase</keyword>
<evidence type="ECO:0000256" key="3">
    <source>
        <dbReference type="ARBA" id="ARBA00022643"/>
    </source>
</evidence>
<comment type="function">
    <text evidence="6">Catalyzes the oxidation of either pyridoxine 5'-phosphate (PNP) or pyridoxamine 5'-phosphate (PMP) into pyridoxal 5'-phosphate (PLP).</text>
</comment>
<feature type="binding site" evidence="6">
    <location>
        <position position="50"/>
    </location>
    <ligand>
        <name>substrate</name>
    </ligand>
</feature>
<dbReference type="EC" id="1.4.3.5" evidence="6"/>
<reference evidence="11" key="1">
    <citation type="submission" date="2017-05" db="EMBL/GenBank/DDBJ databases">
        <authorList>
            <person name="Lin X."/>
        </authorList>
    </citation>
    <scope>NUCLEOTIDE SEQUENCE [LARGE SCALE GENOMIC DNA]</scope>
    <source>
        <strain evidence="11">JLT2012</strain>
    </source>
</reference>
<keyword evidence="3 6" id="KW-0288">FMN</keyword>
<dbReference type="AlphaFoldDB" id="A0A219B0T4"/>
<comment type="pathway">
    <text evidence="6">Cofactor metabolism; pyridoxal 5'-phosphate salvage; pyridoxal 5'-phosphate from pyridoxine 5'-phosphate: step 1/1.</text>
</comment>
<dbReference type="PANTHER" id="PTHR10851">
    <property type="entry name" value="PYRIDOXINE-5-PHOSPHATE OXIDASE"/>
    <property type="match status" value="1"/>
</dbReference>
<dbReference type="GO" id="GO:0008615">
    <property type="term" value="P:pyridoxine biosynthetic process"/>
    <property type="evidence" value="ECO:0007669"/>
    <property type="project" value="UniProtKB-UniRule"/>
</dbReference>
<comment type="cofactor">
    <cofactor evidence="6 7">
        <name>FMN</name>
        <dbReference type="ChEBI" id="CHEBI:58210"/>
    </cofactor>
    <text evidence="6 7">Binds 1 FMN per subunit.</text>
</comment>
<feature type="binding site" evidence="6">
    <location>
        <position position="111"/>
    </location>
    <ligand>
        <name>substrate</name>
    </ligand>
</feature>
<protein>
    <recommendedName>
        <fullName evidence="6">Pyridoxine/pyridoxamine 5'-phosphate oxidase</fullName>
        <ecNumber evidence="6">1.4.3.5</ecNumber>
    </recommendedName>
    <alternativeName>
        <fullName evidence="6">PNP/PMP oxidase</fullName>
        <shortName evidence="6">PNPOx</shortName>
    </alternativeName>
    <alternativeName>
        <fullName evidence="6">Pyridoxal 5'-phosphate synthase</fullName>
    </alternativeName>
</protein>
<evidence type="ECO:0000313" key="10">
    <source>
        <dbReference type="EMBL" id="OWV31824.1"/>
    </source>
</evidence>
<feature type="binding site" evidence="6 7">
    <location>
        <begin position="124"/>
        <end position="125"/>
    </location>
    <ligand>
        <name>FMN</name>
        <dbReference type="ChEBI" id="CHEBI:58210"/>
    </ligand>
</feature>
<feature type="binding site" evidence="6">
    <location>
        <position position="115"/>
    </location>
    <ligand>
        <name>substrate</name>
    </ligand>
</feature>
<evidence type="ECO:0000256" key="5">
    <source>
        <dbReference type="ARBA" id="ARBA00023096"/>
    </source>
</evidence>
<proteinExistence type="inferred from homology"/>
<evidence type="ECO:0000259" key="8">
    <source>
        <dbReference type="Pfam" id="PF01243"/>
    </source>
</evidence>
<dbReference type="InterPro" id="IPR011576">
    <property type="entry name" value="Pyridox_Oxase_N"/>
</dbReference>
<sequence>MTSDSLPTDPFRLFDEWMREAEDGEPHDPNAMALATTGPSGPSVRMVLLKDVSEGGFVFYTNAESRKGEELKAGSKAALLFYWKSLRRQIRIEGPVTRVSEAESDAYFDSRPRASQIGAWASLQSRPLTERQELERRVDLIEREYEDAAVPRPPHWFGWRVTPRHFEFWIDRRDRLHERYTFDAAEEGWRRGMLYP</sequence>
<dbReference type="GO" id="GO:0010181">
    <property type="term" value="F:FMN binding"/>
    <property type="evidence" value="ECO:0007669"/>
    <property type="project" value="UniProtKB-UniRule"/>
</dbReference>
<comment type="caution">
    <text evidence="10">The sequence shown here is derived from an EMBL/GenBank/DDBJ whole genome shotgun (WGS) entry which is preliminary data.</text>
</comment>
<dbReference type="Pfam" id="PF10590">
    <property type="entry name" value="PNP_phzG_C"/>
    <property type="match status" value="1"/>
</dbReference>
<evidence type="ECO:0000256" key="6">
    <source>
        <dbReference type="HAMAP-Rule" id="MF_01629"/>
    </source>
</evidence>
<feature type="binding site" evidence="6 7">
    <location>
        <position position="89"/>
    </location>
    <ligand>
        <name>FMN</name>
        <dbReference type="ChEBI" id="CHEBI:58210"/>
    </ligand>
</feature>
<comment type="pathway">
    <text evidence="6">Cofactor metabolism; pyridoxal 5'-phosphate salvage; pyridoxal 5'-phosphate from pyridoxamine 5'-phosphate: step 1/1.</text>
</comment>
<dbReference type="Gene3D" id="2.30.110.10">
    <property type="entry name" value="Electron Transport, Fmn-binding Protein, Chain A"/>
    <property type="match status" value="1"/>
</dbReference>
<evidence type="ECO:0000256" key="4">
    <source>
        <dbReference type="ARBA" id="ARBA00023002"/>
    </source>
</evidence>
<evidence type="ECO:0000256" key="7">
    <source>
        <dbReference type="PIRSR" id="PIRSR000190-2"/>
    </source>
</evidence>
<gene>
    <name evidence="6" type="primary">pdxH</name>
    <name evidence="10" type="ORF">B5C34_15055</name>
</gene>
<feature type="binding site" evidence="6 7">
    <location>
        <position position="66"/>
    </location>
    <ligand>
        <name>FMN</name>
        <dbReference type="ChEBI" id="CHEBI:58210"/>
    </ligand>
</feature>
<dbReference type="UniPathway" id="UPA01068">
    <property type="reaction ID" value="UER00304"/>
</dbReference>
<comment type="catalytic activity">
    <reaction evidence="6">
        <text>pyridoxamine 5'-phosphate + O2 + H2O = pyridoxal 5'-phosphate + H2O2 + NH4(+)</text>
        <dbReference type="Rhea" id="RHEA:15817"/>
        <dbReference type="ChEBI" id="CHEBI:15377"/>
        <dbReference type="ChEBI" id="CHEBI:15379"/>
        <dbReference type="ChEBI" id="CHEBI:16240"/>
        <dbReference type="ChEBI" id="CHEBI:28938"/>
        <dbReference type="ChEBI" id="CHEBI:58451"/>
        <dbReference type="ChEBI" id="CHEBI:597326"/>
        <dbReference type="EC" id="1.4.3.5"/>
    </reaction>
</comment>
<dbReference type="RefSeq" id="WP_088713620.1">
    <property type="nucleotide sequence ID" value="NZ_NFZT01000007.1"/>
</dbReference>
<dbReference type="SUPFAM" id="SSF50475">
    <property type="entry name" value="FMN-binding split barrel"/>
    <property type="match status" value="1"/>
</dbReference>
<comment type="catalytic activity">
    <reaction evidence="6">
        <text>pyridoxine 5'-phosphate + O2 = pyridoxal 5'-phosphate + H2O2</text>
        <dbReference type="Rhea" id="RHEA:15149"/>
        <dbReference type="ChEBI" id="CHEBI:15379"/>
        <dbReference type="ChEBI" id="CHEBI:16240"/>
        <dbReference type="ChEBI" id="CHEBI:58589"/>
        <dbReference type="ChEBI" id="CHEBI:597326"/>
        <dbReference type="EC" id="1.4.3.5"/>
    </reaction>
</comment>
<evidence type="ECO:0000256" key="1">
    <source>
        <dbReference type="ARBA" id="ARBA00007301"/>
    </source>
</evidence>
<dbReference type="InterPro" id="IPR012349">
    <property type="entry name" value="Split_barrel_FMN-bd"/>
</dbReference>
<feature type="binding site" evidence="6 7">
    <location>
        <begin position="60"/>
        <end position="61"/>
    </location>
    <ligand>
        <name>FMN</name>
        <dbReference type="ChEBI" id="CHEBI:58210"/>
    </ligand>
</feature>
<evidence type="ECO:0000256" key="2">
    <source>
        <dbReference type="ARBA" id="ARBA00022630"/>
    </source>
</evidence>
<dbReference type="InterPro" id="IPR019576">
    <property type="entry name" value="Pyridoxamine_oxidase_dimer_C"/>
</dbReference>
<dbReference type="Proteomes" id="UP000198462">
    <property type="component" value="Unassembled WGS sequence"/>
</dbReference>
<feature type="domain" description="Pyridoxamine 5'-phosphate oxidase N-terminal" evidence="8">
    <location>
        <begin position="26"/>
        <end position="141"/>
    </location>
</feature>
<dbReference type="OrthoDB" id="9780392at2"/>
<feature type="binding site" evidence="6">
    <location>
        <begin position="175"/>
        <end position="177"/>
    </location>
    <ligand>
        <name>substrate</name>
    </ligand>
</feature>
<keyword evidence="2 6" id="KW-0285">Flavoprotein</keyword>
<organism evidence="10 11">
    <name type="scientific">Pacificimonas flava</name>
    <dbReference type="NCBI Taxonomy" id="1234595"/>
    <lineage>
        <taxon>Bacteria</taxon>
        <taxon>Pseudomonadati</taxon>
        <taxon>Pseudomonadota</taxon>
        <taxon>Alphaproteobacteria</taxon>
        <taxon>Sphingomonadales</taxon>
        <taxon>Sphingosinicellaceae</taxon>
        <taxon>Pacificimonas</taxon>
    </lineage>
</organism>
<dbReference type="PANTHER" id="PTHR10851:SF0">
    <property type="entry name" value="PYRIDOXINE-5'-PHOSPHATE OXIDASE"/>
    <property type="match status" value="1"/>
</dbReference>